<gene>
    <name evidence="1" type="ORF">TorRG33x02_104290</name>
</gene>
<dbReference type="Proteomes" id="UP000237000">
    <property type="component" value="Unassembled WGS sequence"/>
</dbReference>
<accession>A0A2P5F7J2</accession>
<proteinExistence type="predicted"/>
<name>A0A2P5F7J2_TREOI</name>
<evidence type="ECO:0000313" key="1">
    <source>
        <dbReference type="EMBL" id="PON93726.1"/>
    </source>
</evidence>
<dbReference type="AlphaFoldDB" id="A0A2P5F7J2"/>
<protein>
    <submittedName>
        <fullName evidence="1">Uncharacterized protein</fullName>
    </submittedName>
</protein>
<sequence length="76" mass="8499">MGICHQQLSSNSSNITRHVLWLMTRERKTEETGVDPNGRETGRVFGSNRSVFWLDQLLTTGSGSDLLVEGISHAQR</sequence>
<reference evidence="2" key="1">
    <citation type="submission" date="2016-06" db="EMBL/GenBank/DDBJ databases">
        <title>Parallel loss of symbiosis genes in relatives of nitrogen-fixing non-legume Parasponia.</title>
        <authorList>
            <person name="Van Velzen R."/>
            <person name="Holmer R."/>
            <person name="Bu F."/>
            <person name="Rutten L."/>
            <person name="Van Zeijl A."/>
            <person name="Liu W."/>
            <person name="Santuari L."/>
            <person name="Cao Q."/>
            <person name="Sharma T."/>
            <person name="Shen D."/>
            <person name="Roswanjaya Y."/>
            <person name="Wardhani T."/>
            <person name="Kalhor M.S."/>
            <person name="Jansen J."/>
            <person name="Van den Hoogen J."/>
            <person name="Gungor B."/>
            <person name="Hartog M."/>
            <person name="Hontelez J."/>
            <person name="Verver J."/>
            <person name="Yang W.-C."/>
            <person name="Schijlen E."/>
            <person name="Repin R."/>
            <person name="Schilthuizen M."/>
            <person name="Schranz E."/>
            <person name="Heidstra R."/>
            <person name="Miyata K."/>
            <person name="Fedorova E."/>
            <person name="Kohlen W."/>
            <person name="Bisseling T."/>
            <person name="Smit S."/>
            <person name="Geurts R."/>
        </authorList>
    </citation>
    <scope>NUCLEOTIDE SEQUENCE [LARGE SCALE GENOMIC DNA]</scope>
    <source>
        <strain evidence="2">cv. RG33-2</strain>
    </source>
</reference>
<organism evidence="1 2">
    <name type="scientific">Trema orientale</name>
    <name type="common">Charcoal tree</name>
    <name type="synonym">Celtis orientalis</name>
    <dbReference type="NCBI Taxonomy" id="63057"/>
    <lineage>
        <taxon>Eukaryota</taxon>
        <taxon>Viridiplantae</taxon>
        <taxon>Streptophyta</taxon>
        <taxon>Embryophyta</taxon>
        <taxon>Tracheophyta</taxon>
        <taxon>Spermatophyta</taxon>
        <taxon>Magnoliopsida</taxon>
        <taxon>eudicotyledons</taxon>
        <taxon>Gunneridae</taxon>
        <taxon>Pentapetalae</taxon>
        <taxon>rosids</taxon>
        <taxon>fabids</taxon>
        <taxon>Rosales</taxon>
        <taxon>Cannabaceae</taxon>
        <taxon>Trema</taxon>
    </lineage>
</organism>
<comment type="caution">
    <text evidence="1">The sequence shown here is derived from an EMBL/GenBank/DDBJ whole genome shotgun (WGS) entry which is preliminary data.</text>
</comment>
<dbReference type="EMBL" id="JXTC01000056">
    <property type="protein sequence ID" value="PON93726.1"/>
    <property type="molecule type" value="Genomic_DNA"/>
</dbReference>
<dbReference type="OrthoDB" id="10327702at2759"/>
<evidence type="ECO:0000313" key="2">
    <source>
        <dbReference type="Proteomes" id="UP000237000"/>
    </source>
</evidence>
<dbReference type="InParanoid" id="A0A2P5F7J2"/>
<keyword evidence="2" id="KW-1185">Reference proteome</keyword>